<gene>
    <name evidence="3" type="ORF">GRI35_09075</name>
</gene>
<name>A0A844Z863_9SPHN</name>
<evidence type="ECO:0000313" key="3">
    <source>
        <dbReference type="EMBL" id="MXO83512.1"/>
    </source>
</evidence>
<comment type="caution">
    <text evidence="3">The sequence shown here is derived from an EMBL/GenBank/DDBJ whole genome shotgun (WGS) entry which is preliminary data.</text>
</comment>
<reference evidence="3 4" key="1">
    <citation type="submission" date="2019-12" db="EMBL/GenBank/DDBJ databases">
        <title>Genomic-based taxomic classification of the family Erythrobacteraceae.</title>
        <authorList>
            <person name="Xu L."/>
        </authorList>
    </citation>
    <scope>NUCLEOTIDE SEQUENCE [LARGE SCALE GENOMIC DNA]</scope>
    <source>
        <strain evidence="3 4">KCTC 42006</strain>
    </source>
</reference>
<protein>
    <submittedName>
        <fullName evidence="3">Phage holin family protein</fullName>
    </submittedName>
</protein>
<proteinExistence type="predicted"/>
<dbReference type="Pfam" id="PF07332">
    <property type="entry name" value="Phage_holin_3_6"/>
    <property type="match status" value="1"/>
</dbReference>
<dbReference type="OrthoDB" id="7392290at2"/>
<dbReference type="AlphaFoldDB" id="A0A844Z863"/>
<dbReference type="RefSeq" id="WP_160613858.1">
    <property type="nucleotide sequence ID" value="NZ_JAUFQM010000001.1"/>
</dbReference>
<feature type="transmembrane region" description="Helical" evidence="2">
    <location>
        <begin position="69"/>
        <end position="95"/>
    </location>
</feature>
<dbReference type="EMBL" id="WTYZ01000001">
    <property type="protein sequence ID" value="MXO83512.1"/>
    <property type="molecule type" value="Genomic_DNA"/>
</dbReference>
<organism evidence="3 4">
    <name type="scientific">Pontixanthobacter aestiaquae</name>
    <dbReference type="NCBI Taxonomy" id="1509367"/>
    <lineage>
        <taxon>Bacteria</taxon>
        <taxon>Pseudomonadati</taxon>
        <taxon>Pseudomonadota</taxon>
        <taxon>Alphaproteobacteria</taxon>
        <taxon>Sphingomonadales</taxon>
        <taxon>Erythrobacteraceae</taxon>
        <taxon>Pontixanthobacter</taxon>
    </lineage>
</organism>
<evidence type="ECO:0000256" key="2">
    <source>
        <dbReference type="SAM" id="Phobius"/>
    </source>
</evidence>
<evidence type="ECO:0000256" key="1">
    <source>
        <dbReference type="SAM" id="MobiDB-lite"/>
    </source>
</evidence>
<dbReference type="Proteomes" id="UP000460290">
    <property type="component" value="Unassembled WGS sequence"/>
</dbReference>
<feature type="transmembrane region" description="Helical" evidence="2">
    <location>
        <begin position="101"/>
        <end position="122"/>
    </location>
</feature>
<accession>A0A844Z863</accession>
<sequence length="138" mass="14729">MLNDDLPGDDDRRQDPSIEEIEQLDPPPERSLADDVNALIDDGKTYVEAELAYQKTRFSFAVGNGKSGIGFVFAALAFLHLALIGLVVGGIIVLAPVIGPLWAMLAVVGALLLGTAVFGLMAKKRFSKAARAFKDDDA</sequence>
<feature type="region of interest" description="Disordered" evidence="1">
    <location>
        <begin position="1"/>
        <end position="31"/>
    </location>
</feature>
<keyword evidence="2" id="KW-1133">Transmembrane helix</keyword>
<keyword evidence="4" id="KW-1185">Reference proteome</keyword>
<evidence type="ECO:0000313" key="4">
    <source>
        <dbReference type="Proteomes" id="UP000460290"/>
    </source>
</evidence>
<dbReference type="InterPro" id="IPR009937">
    <property type="entry name" value="Phage_holin_3_6"/>
</dbReference>
<keyword evidence="2" id="KW-0812">Transmembrane</keyword>
<keyword evidence="2" id="KW-0472">Membrane</keyword>